<evidence type="ECO:0000313" key="1">
    <source>
        <dbReference type="EMBL" id="MEA5141679.1"/>
    </source>
</evidence>
<keyword evidence="2" id="KW-1185">Reference proteome</keyword>
<accession>A0ABU5QFP8</accession>
<dbReference type="EMBL" id="JAYFUM010000030">
    <property type="protein sequence ID" value="MEA5141679.1"/>
    <property type="molecule type" value="Genomic_DNA"/>
</dbReference>
<organism evidence="1 2">
    <name type="scientific">Arcicella rigui</name>
    <dbReference type="NCBI Taxonomy" id="797020"/>
    <lineage>
        <taxon>Bacteria</taxon>
        <taxon>Pseudomonadati</taxon>
        <taxon>Bacteroidota</taxon>
        <taxon>Cytophagia</taxon>
        <taxon>Cytophagales</taxon>
        <taxon>Flectobacillaceae</taxon>
        <taxon>Arcicella</taxon>
    </lineage>
</organism>
<dbReference type="RefSeq" id="WP_323298833.1">
    <property type="nucleotide sequence ID" value="NZ_JAYFUM010000030.1"/>
</dbReference>
<name>A0ABU5QFP8_9BACT</name>
<sequence>MAKKSFSNDLLRDLHSESLVMDIVPQIEESTVLSDLNSSEQDRLSLCEAVIEKGLNTFVEVGNALFEIRNNKLYRANFTTFESYCRDRWNLKRQRAYELMDAAAVVNTLSEISDKSESENQAVIVVPTKESHAAALSKVSEDLRTQVWEKALEKNQSSGKAITAKMIDSIAKEIGGGEVIIQVSPEVEERNTLVKQIREKVKKAKLDQIMVEIKGEFLIENNLVEIWQTLNNDAAAITENYKTYITLSQAEELGLIRKA</sequence>
<reference evidence="1 2" key="1">
    <citation type="submission" date="2023-12" db="EMBL/GenBank/DDBJ databases">
        <title>Novel species of the genus Arcicella isolated from rivers.</title>
        <authorList>
            <person name="Lu H."/>
        </authorList>
    </citation>
    <scope>NUCLEOTIDE SEQUENCE [LARGE SCALE GENOMIC DNA]</scope>
    <source>
        <strain evidence="1 2">KCTC 23307</strain>
    </source>
</reference>
<proteinExistence type="predicted"/>
<evidence type="ECO:0000313" key="2">
    <source>
        <dbReference type="Proteomes" id="UP001302949"/>
    </source>
</evidence>
<dbReference type="Proteomes" id="UP001302949">
    <property type="component" value="Unassembled WGS sequence"/>
</dbReference>
<protein>
    <submittedName>
        <fullName evidence="1">Uncharacterized protein</fullName>
    </submittedName>
</protein>
<comment type="caution">
    <text evidence="1">The sequence shown here is derived from an EMBL/GenBank/DDBJ whole genome shotgun (WGS) entry which is preliminary data.</text>
</comment>
<gene>
    <name evidence="1" type="ORF">VB248_21165</name>
</gene>